<organism evidence="2 3">
    <name type="scientific">Handelsmanbacteria sp. (strain RIFCSPLOWO2_12_FULL_64_10)</name>
    <dbReference type="NCBI Taxonomy" id="1817868"/>
    <lineage>
        <taxon>Bacteria</taxon>
        <taxon>Candidatus Handelsmaniibacteriota</taxon>
    </lineage>
</organism>
<reference evidence="2 3" key="1">
    <citation type="journal article" date="2016" name="Nat. Commun.">
        <title>Thousands of microbial genomes shed light on interconnected biogeochemical processes in an aquifer system.</title>
        <authorList>
            <person name="Anantharaman K."/>
            <person name="Brown C.T."/>
            <person name="Hug L.A."/>
            <person name="Sharon I."/>
            <person name="Castelle C.J."/>
            <person name="Probst A.J."/>
            <person name="Thomas B.C."/>
            <person name="Singh A."/>
            <person name="Wilkins M.J."/>
            <person name="Karaoz U."/>
            <person name="Brodie E.L."/>
            <person name="Williams K.H."/>
            <person name="Hubbard S.S."/>
            <person name="Banfield J.F."/>
        </authorList>
    </citation>
    <scope>NUCLEOTIDE SEQUENCE [LARGE SCALE GENOMIC DNA]</scope>
    <source>
        <strain evidence="3">RIFCSPLOWO2_12_FULL_64_10</strain>
    </source>
</reference>
<feature type="transmembrane region" description="Helical" evidence="1">
    <location>
        <begin position="174"/>
        <end position="195"/>
    </location>
</feature>
<sequence>MRAYWAVVSARFRMLLQYRAAALAGLATQLFFGLVFIMVYEAFYRSTSAPQPMAYPDIVTYVWLGQAMLWMLPWNVDREIRAMVNSGVVAYELVRPLDLYTFWFCRALAVRTAPVLLRAVPMAILAWLFFGLQPPPSWASACAWGAATLGALLLSCAMSTLLNISLLWTLAGDGVVMLVSSAVVLLSGMMVPLPFFPDWAQSILKALPFRGLVDLPFRLYTGHIPPGEAFSVLAHQVAWAVVWVALGRRTLTRGTRRLVVQGG</sequence>
<keyword evidence="1" id="KW-0812">Transmembrane</keyword>
<feature type="transmembrane region" description="Helical" evidence="1">
    <location>
        <begin position="20"/>
        <end position="38"/>
    </location>
</feature>
<dbReference type="EMBL" id="MFKF01000008">
    <property type="protein sequence ID" value="OGG57221.1"/>
    <property type="molecule type" value="Genomic_DNA"/>
</dbReference>
<feature type="transmembrane region" description="Helical" evidence="1">
    <location>
        <begin position="229"/>
        <end position="247"/>
    </location>
</feature>
<dbReference type="Proteomes" id="UP000178606">
    <property type="component" value="Unassembled WGS sequence"/>
</dbReference>
<name>A0A1F6D786_HANXR</name>
<dbReference type="PANTHER" id="PTHR36832">
    <property type="entry name" value="SLR1174 PROTEIN-RELATED"/>
    <property type="match status" value="1"/>
</dbReference>
<evidence type="ECO:0000313" key="2">
    <source>
        <dbReference type="EMBL" id="OGG57221.1"/>
    </source>
</evidence>
<accession>A0A1F6D786</accession>
<feature type="transmembrane region" description="Helical" evidence="1">
    <location>
        <begin position="58"/>
        <end position="76"/>
    </location>
</feature>
<proteinExistence type="predicted"/>
<dbReference type="PANTHER" id="PTHR36832:SF2">
    <property type="entry name" value="INTEGRAL MEMBRANE PROTEIN"/>
    <property type="match status" value="1"/>
</dbReference>
<feature type="transmembrane region" description="Helical" evidence="1">
    <location>
        <begin position="138"/>
        <end position="162"/>
    </location>
</feature>
<evidence type="ECO:0000256" key="1">
    <source>
        <dbReference type="SAM" id="Phobius"/>
    </source>
</evidence>
<dbReference type="AlphaFoldDB" id="A0A1F6D786"/>
<gene>
    <name evidence="2" type="ORF">A3F84_04515</name>
</gene>
<protein>
    <submittedName>
        <fullName evidence="2">ABC transporter permease</fullName>
    </submittedName>
</protein>
<evidence type="ECO:0000313" key="3">
    <source>
        <dbReference type="Proteomes" id="UP000178606"/>
    </source>
</evidence>
<keyword evidence="1" id="KW-1133">Transmembrane helix</keyword>
<keyword evidence="1" id="KW-0472">Membrane</keyword>
<feature type="transmembrane region" description="Helical" evidence="1">
    <location>
        <begin position="115"/>
        <end position="132"/>
    </location>
</feature>
<comment type="caution">
    <text evidence="2">The sequence shown here is derived from an EMBL/GenBank/DDBJ whole genome shotgun (WGS) entry which is preliminary data.</text>
</comment>